<name>A0A8S3WQH9_PARAO</name>
<dbReference type="AlphaFoldDB" id="A0A8S3WQH9"/>
<evidence type="ECO:0000256" key="1">
    <source>
        <dbReference type="SAM" id="MobiDB-lite"/>
    </source>
</evidence>
<evidence type="ECO:0000313" key="2">
    <source>
        <dbReference type="EMBL" id="CAG4975189.1"/>
    </source>
</evidence>
<dbReference type="EMBL" id="CAJQZP010000644">
    <property type="protein sequence ID" value="CAG4975189.1"/>
    <property type="molecule type" value="Genomic_DNA"/>
</dbReference>
<evidence type="ECO:0000313" key="3">
    <source>
        <dbReference type="Proteomes" id="UP000691718"/>
    </source>
</evidence>
<feature type="compositionally biased region" description="Basic and acidic residues" evidence="1">
    <location>
        <begin position="20"/>
        <end position="29"/>
    </location>
</feature>
<accession>A0A8S3WQH9</accession>
<keyword evidence="3" id="KW-1185">Reference proteome</keyword>
<reference evidence="2" key="1">
    <citation type="submission" date="2021-04" db="EMBL/GenBank/DDBJ databases">
        <authorList>
            <person name="Tunstrom K."/>
        </authorList>
    </citation>
    <scope>NUCLEOTIDE SEQUENCE</scope>
</reference>
<protein>
    <submittedName>
        <fullName evidence="2">(apollo) hypothetical protein</fullName>
    </submittedName>
</protein>
<comment type="caution">
    <text evidence="2">The sequence shown here is derived from an EMBL/GenBank/DDBJ whole genome shotgun (WGS) entry which is preliminary data.</text>
</comment>
<organism evidence="2 3">
    <name type="scientific">Parnassius apollo</name>
    <name type="common">Apollo butterfly</name>
    <name type="synonym">Papilio apollo</name>
    <dbReference type="NCBI Taxonomy" id="110799"/>
    <lineage>
        <taxon>Eukaryota</taxon>
        <taxon>Metazoa</taxon>
        <taxon>Ecdysozoa</taxon>
        <taxon>Arthropoda</taxon>
        <taxon>Hexapoda</taxon>
        <taxon>Insecta</taxon>
        <taxon>Pterygota</taxon>
        <taxon>Neoptera</taxon>
        <taxon>Endopterygota</taxon>
        <taxon>Lepidoptera</taxon>
        <taxon>Glossata</taxon>
        <taxon>Ditrysia</taxon>
        <taxon>Papilionoidea</taxon>
        <taxon>Papilionidae</taxon>
        <taxon>Parnassiinae</taxon>
        <taxon>Parnassini</taxon>
        <taxon>Parnassius</taxon>
        <taxon>Parnassius</taxon>
    </lineage>
</organism>
<feature type="region of interest" description="Disordered" evidence="1">
    <location>
        <begin position="1"/>
        <end position="52"/>
    </location>
</feature>
<gene>
    <name evidence="2" type="ORF">PAPOLLO_LOCUS9070</name>
</gene>
<proteinExistence type="predicted"/>
<sequence>MTQPRNVAGLGRLPLFGAPKMDDGTERNAHRAAAWGSPDAAACGPPAEREELHDHLAAPHIHHPHQKDWCRLGLLELSKRHPPLVEHVACFGQNL</sequence>
<dbReference type="Proteomes" id="UP000691718">
    <property type="component" value="Unassembled WGS sequence"/>
</dbReference>